<dbReference type="Proteomes" id="UP000006048">
    <property type="component" value="Chromosome"/>
</dbReference>
<evidence type="ECO:0008006" key="3">
    <source>
        <dbReference type="Google" id="ProtNLM"/>
    </source>
</evidence>
<protein>
    <recommendedName>
        <fullName evidence="3">Lipoprotein</fullName>
    </recommendedName>
</protein>
<name>I4B9S5_TURPD</name>
<evidence type="ECO:0000313" key="2">
    <source>
        <dbReference type="Proteomes" id="UP000006048"/>
    </source>
</evidence>
<dbReference type="OrthoDB" id="5514879at2"/>
<dbReference type="EMBL" id="CP002959">
    <property type="protein sequence ID" value="AFM14032.1"/>
    <property type="molecule type" value="Genomic_DNA"/>
</dbReference>
<dbReference type="AlphaFoldDB" id="I4B9S5"/>
<keyword evidence="2" id="KW-1185">Reference proteome</keyword>
<dbReference type="PROSITE" id="PS51257">
    <property type="entry name" value="PROKAR_LIPOPROTEIN"/>
    <property type="match status" value="1"/>
</dbReference>
<evidence type="ECO:0000313" key="1">
    <source>
        <dbReference type="EMBL" id="AFM14032.1"/>
    </source>
</evidence>
<sequence length="94" mass="10216">MSLSKKGTFLIGFLLSVLLGGCGATPEQLRRRASFDLGCAEEKIELIELDSRTTGVSGCNKKATYIESCAQNTMWKEGPPDCTWVLNSDAQKAK</sequence>
<dbReference type="RefSeq" id="WP_014804528.1">
    <property type="nucleotide sequence ID" value="NC_018020.1"/>
</dbReference>
<gene>
    <name evidence="1" type="ordered locus">Turpa_3394</name>
</gene>
<organism evidence="1 2">
    <name type="scientific">Turneriella parva (strain ATCC BAA-1111 / DSM 21527 / NCTC 11395 / H)</name>
    <name type="common">Leptospira parva</name>
    <dbReference type="NCBI Taxonomy" id="869212"/>
    <lineage>
        <taxon>Bacteria</taxon>
        <taxon>Pseudomonadati</taxon>
        <taxon>Spirochaetota</taxon>
        <taxon>Spirochaetia</taxon>
        <taxon>Leptospirales</taxon>
        <taxon>Leptospiraceae</taxon>
        <taxon>Turneriella</taxon>
    </lineage>
</organism>
<proteinExistence type="predicted"/>
<accession>I4B9S5</accession>
<reference evidence="1 2" key="1">
    <citation type="submission" date="2012-06" db="EMBL/GenBank/DDBJ databases">
        <title>The complete chromosome of genome of Turneriella parva DSM 21527.</title>
        <authorList>
            <consortium name="US DOE Joint Genome Institute (JGI-PGF)"/>
            <person name="Lucas S."/>
            <person name="Han J."/>
            <person name="Lapidus A."/>
            <person name="Bruce D."/>
            <person name="Goodwin L."/>
            <person name="Pitluck S."/>
            <person name="Peters L."/>
            <person name="Kyrpides N."/>
            <person name="Mavromatis K."/>
            <person name="Ivanova N."/>
            <person name="Mikhailova N."/>
            <person name="Chertkov O."/>
            <person name="Detter J.C."/>
            <person name="Tapia R."/>
            <person name="Han C."/>
            <person name="Land M."/>
            <person name="Hauser L."/>
            <person name="Markowitz V."/>
            <person name="Cheng J.-F."/>
            <person name="Hugenholtz P."/>
            <person name="Woyke T."/>
            <person name="Wu D."/>
            <person name="Gronow S."/>
            <person name="Wellnitz S."/>
            <person name="Brambilla E."/>
            <person name="Klenk H.-P."/>
            <person name="Eisen J.A."/>
        </authorList>
    </citation>
    <scope>NUCLEOTIDE SEQUENCE [LARGE SCALE GENOMIC DNA]</scope>
    <source>
        <strain evidence="2">ATCC BAA-1111 / DSM 21527 / NCTC 11395 / H</strain>
    </source>
</reference>
<dbReference type="HOGENOM" id="CLU_2385277_0_0_12"/>
<dbReference type="KEGG" id="tpx:Turpa_3394"/>